<dbReference type="PANTHER" id="PTHR12428">
    <property type="entry name" value="OXA1"/>
    <property type="match status" value="1"/>
</dbReference>
<evidence type="ECO:0000256" key="6">
    <source>
        <dbReference type="ARBA" id="ARBA00022989"/>
    </source>
</evidence>
<evidence type="ECO:0000256" key="9">
    <source>
        <dbReference type="SAM" id="Phobius"/>
    </source>
</evidence>
<keyword evidence="3" id="KW-1003">Cell membrane</keyword>
<keyword evidence="4 9" id="KW-0812">Transmembrane</keyword>
<dbReference type="CDD" id="cd20070">
    <property type="entry name" value="5TM_YidC_Alb3"/>
    <property type="match status" value="1"/>
</dbReference>
<dbReference type="EMBL" id="VSSQ01002108">
    <property type="protein sequence ID" value="MPM13357.1"/>
    <property type="molecule type" value="Genomic_DNA"/>
</dbReference>
<dbReference type="GO" id="GO:0032977">
    <property type="term" value="F:membrane insertase activity"/>
    <property type="evidence" value="ECO:0007669"/>
    <property type="project" value="InterPro"/>
</dbReference>
<dbReference type="GO" id="GO:0005886">
    <property type="term" value="C:plasma membrane"/>
    <property type="evidence" value="ECO:0007669"/>
    <property type="project" value="UniProtKB-SubCell"/>
</dbReference>
<accession>A0A644XBS4</accession>
<dbReference type="Pfam" id="PF02096">
    <property type="entry name" value="60KD_IMP"/>
    <property type="match status" value="1"/>
</dbReference>
<dbReference type="AlphaFoldDB" id="A0A644XBS4"/>
<keyword evidence="2" id="KW-0813">Transport</keyword>
<feature type="transmembrane region" description="Helical" evidence="9">
    <location>
        <begin position="99"/>
        <end position="120"/>
    </location>
</feature>
<keyword evidence="8" id="KW-0143">Chaperone</keyword>
<protein>
    <submittedName>
        <fullName evidence="11">Membrane protein insertase YidC 2</fullName>
    </submittedName>
</protein>
<evidence type="ECO:0000256" key="2">
    <source>
        <dbReference type="ARBA" id="ARBA00022448"/>
    </source>
</evidence>
<organism evidence="11">
    <name type="scientific">bioreactor metagenome</name>
    <dbReference type="NCBI Taxonomy" id="1076179"/>
    <lineage>
        <taxon>unclassified sequences</taxon>
        <taxon>metagenomes</taxon>
        <taxon>ecological metagenomes</taxon>
    </lineage>
</organism>
<gene>
    <name evidence="11" type="primary">yidC2_5</name>
    <name evidence="11" type="ORF">SDC9_59714</name>
</gene>
<evidence type="ECO:0000313" key="11">
    <source>
        <dbReference type="EMBL" id="MPM13357.1"/>
    </source>
</evidence>
<keyword evidence="7 9" id="KW-0472">Membrane</keyword>
<proteinExistence type="predicted"/>
<comment type="subcellular location">
    <subcellularLocation>
        <location evidence="1">Cell membrane</location>
        <topology evidence="1">Multi-pass membrane protein</topology>
    </subcellularLocation>
</comment>
<keyword evidence="6 9" id="KW-1133">Transmembrane helix</keyword>
<feature type="transmembrane region" description="Helical" evidence="9">
    <location>
        <begin position="29"/>
        <end position="49"/>
    </location>
</feature>
<name>A0A644XBS4_9ZZZZ</name>
<dbReference type="InterPro" id="IPR028055">
    <property type="entry name" value="YidC/Oxa/ALB_C"/>
</dbReference>
<comment type="caution">
    <text evidence="11">The sequence shown here is derived from an EMBL/GenBank/DDBJ whole genome shotgun (WGS) entry which is preliminary data.</text>
</comment>
<feature type="domain" description="Membrane insertase YidC/Oxa/ALB C-terminal" evidence="10">
    <location>
        <begin position="29"/>
        <end position="277"/>
    </location>
</feature>
<dbReference type="InterPro" id="IPR047196">
    <property type="entry name" value="YidC_ALB_C"/>
</dbReference>
<keyword evidence="5" id="KW-0653">Protein transport</keyword>
<dbReference type="GO" id="GO:0015031">
    <property type="term" value="P:protein transport"/>
    <property type="evidence" value="ECO:0007669"/>
    <property type="project" value="UniProtKB-KW"/>
</dbReference>
<evidence type="ECO:0000256" key="3">
    <source>
        <dbReference type="ARBA" id="ARBA00022475"/>
    </source>
</evidence>
<evidence type="ECO:0000256" key="8">
    <source>
        <dbReference type="ARBA" id="ARBA00023186"/>
    </source>
</evidence>
<evidence type="ECO:0000256" key="7">
    <source>
        <dbReference type="ARBA" id="ARBA00023136"/>
    </source>
</evidence>
<reference evidence="11" key="1">
    <citation type="submission" date="2019-08" db="EMBL/GenBank/DDBJ databases">
        <authorList>
            <person name="Kucharzyk K."/>
            <person name="Murdoch R.W."/>
            <person name="Higgins S."/>
            <person name="Loffler F."/>
        </authorList>
    </citation>
    <scope>NUCLEOTIDE SEQUENCE</scope>
</reference>
<evidence type="ECO:0000259" key="10">
    <source>
        <dbReference type="Pfam" id="PF02096"/>
    </source>
</evidence>
<dbReference type="InterPro" id="IPR001708">
    <property type="entry name" value="YidC/ALB3/OXA1/COX18"/>
</dbReference>
<evidence type="ECO:0000256" key="5">
    <source>
        <dbReference type="ARBA" id="ARBA00022927"/>
    </source>
</evidence>
<feature type="transmembrane region" description="Helical" evidence="9">
    <location>
        <begin position="200"/>
        <end position="219"/>
    </location>
</feature>
<feature type="transmembrane region" description="Helical" evidence="9">
    <location>
        <begin position="240"/>
        <end position="266"/>
    </location>
</feature>
<dbReference type="NCBIfam" id="TIGR03592">
    <property type="entry name" value="yidC_oxa1_cterm"/>
    <property type="match status" value="1"/>
</dbReference>
<evidence type="ECO:0000256" key="1">
    <source>
        <dbReference type="ARBA" id="ARBA00004651"/>
    </source>
</evidence>
<dbReference type="PANTHER" id="PTHR12428:SF65">
    <property type="entry name" value="CYTOCHROME C OXIDASE ASSEMBLY PROTEIN COX18, MITOCHONDRIAL"/>
    <property type="match status" value="1"/>
</dbReference>
<dbReference type="GO" id="GO:0051205">
    <property type="term" value="P:protein insertion into membrane"/>
    <property type="evidence" value="ECO:0007669"/>
    <property type="project" value="TreeGrafter"/>
</dbReference>
<sequence length="299" mass="33932">MENILQIFEYIGMPFGYLFKFIYGLTGHYLTALLVFGVVVKLVLLPLSIHQQKTTIKRVKLAPQEKAIREKYKSKNDDKSAAQMNQEIMGLYTKNGQSLFGGCLPMLIQMPILFSLYAIITKPLTYICGLSPTIISTLETRMHSILQTKGTLSQIQMISHLQNHLPAFADLIGDIVLPEFTILGGFIDLSQTPSITNPSWVLLIPILTFLSSYLSMYIRQKLNPTEMPEKTNETARSMKLMQYIMPLTSVWIAFSVPAIIGVYWIMQSILDVMLLFVLSRLYPYPKEINGSEKDLSYSK</sequence>
<evidence type="ECO:0000256" key="4">
    <source>
        <dbReference type="ARBA" id="ARBA00022692"/>
    </source>
</evidence>